<proteinExistence type="predicted"/>
<keyword evidence="3" id="KW-0804">Transcription</keyword>
<evidence type="ECO:0000313" key="6">
    <source>
        <dbReference type="EMBL" id="MFD1718599.1"/>
    </source>
</evidence>
<evidence type="ECO:0000256" key="2">
    <source>
        <dbReference type="ARBA" id="ARBA00023125"/>
    </source>
</evidence>
<dbReference type="SUPFAM" id="SSF46689">
    <property type="entry name" value="Homeodomain-like"/>
    <property type="match status" value="1"/>
</dbReference>
<protein>
    <submittedName>
        <fullName evidence="6">TetR/AcrR family transcriptional regulator</fullName>
    </submittedName>
</protein>
<sequence length="197" mass="21078">MTTAEQRTGEGRQRRRRVDAERNVHALLESAKAVFARSGVDAPAREITDAAGLGVGTLYRHFPRRADLILGVLQHEIDACADAALAMRSDEAPYAALRAWVEQYVELVATKRGLAGALHSADPAFEGLHDRVTERLEPAAAALLADAHAAGEITGDVSARELLYAVGLLCQPVPAADFGLAENRRMVEVFVGGLRSG</sequence>
<keyword evidence="1" id="KW-0805">Transcription regulation</keyword>
<evidence type="ECO:0000313" key="7">
    <source>
        <dbReference type="Proteomes" id="UP001597277"/>
    </source>
</evidence>
<feature type="DNA-binding region" description="H-T-H motif" evidence="4">
    <location>
        <begin position="43"/>
        <end position="62"/>
    </location>
</feature>
<keyword evidence="2 4" id="KW-0238">DNA-binding</keyword>
<evidence type="ECO:0000259" key="5">
    <source>
        <dbReference type="PROSITE" id="PS50977"/>
    </source>
</evidence>
<evidence type="ECO:0000256" key="3">
    <source>
        <dbReference type="ARBA" id="ARBA00023163"/>
    </source>
</evidence>
<dbReference type="InterPro" id="IPR050109">
    <property type="entry name" value="HTH-type_TetR-like_transc_reg"/>
</dbReference>
<name>A0ABW4L6X9_9MICO</name>
<feature type="domain" description="HTH tetR-type" evidence="5">
    <location>
        <begin position="21"/>
        <end position="80"/>
    </location>
</feature>
<dbReference type="Gene3D" id="1.10.357.10">
    <property type="entry name" value="Tetracycline Repressor, domain 2"/>
    <property type="match status" value="1"/>
</dbReference>
<dbReference type="PRINTS" id="PR00455">
    <property type="entry name" value="HTHTETR"/>
</dbReference>
<dbReference type="EMBL" id="JBHUEE010000006">
    <property type="protein sequence ID" value="MFD1718599.1"/>
    <property type="molecule type" value="Genomic_DNA"/>
</dbReference>
<dbReference type="Pfam" id="PF00440">
    <property type="entry name" value="TetR_N"/>
    <property type="match status" value="1"/>
</dbReference>
<accession>A0ABW4L6X9</accession>
<organism evidence="6 7">
    <name type="scientific">Georgenia deserti</name>
    <dbReference type="NCBI Taxonomy" id="2093781"/>
    <lineage>
        <taxon>Bacteria</taxon>
        <taxon>Bacillati</taxon>
        <taxon>Actinomycetota</taxon>
        <taxon>Actinomycetes</taxon>
        <taxon>Micrococcales</taxon>
        <taxon>Bogoriellaceae</taxon>
        <taxon>Georgenia</taxon>
    </lineage>
</organism>
<dbReference type="InterPro" id="IPR049445">
    <property type="entry name" value="TetR_SbtR-like_C"/>
</dbReference>
<keyword evidence="7" id="KW-1185">Reference proteome</keyword>
<dbReference type="SUPFAM" id="SSF48498">
    <property type="entry name" value="Tetracyclin repressor-like, C-terminal domain"/>
    <property type="match status" value="1"/>
</dbReference>
<evidence type="ECO:0000256" key="1">
    <source>
        <dbReference type="ARBA" id="ARBA00023015"/>
    </source>
</evidence>
<dbReference type="RefSeq" id="WP_388007203.1">
    <property type="nucleotide sequence ID" value="NZ_JBHUEE010000006.1"/>
</dbReference>
<dbReference type="Proteomes" id="UP001597277">
    <property type="component" value="Unassembled WGS sequence"/>
</dbReference>
<dbReference type="Pfam" id="PF21597">
    <property type="entry name" value="TetR_C_43"/>
    <property type="match status" value="1"/>
</dbReference>
<dbReference type="PANTHER" id="PTHR30055:SF234">
    <property type="entry name" value="HTH-TYPE TRANSCRIPTIONAL REGULATOR BETI"/>
    <property type="match status" value="1"/>
</dbReference>
<evidence type="ECO:0000256" key="4">
    <source>
        <dbReference type="PROSITE-ProRule" id="PRU00335"/>
    </source>
</evidence>
<comment type="caution">
    <text evidence="6">The sequence shown here is derived from an EMBL/GenBank/DDBJ whole genome shotgun (WGS) entry which is preliminary data.</text>
</comment>
<gene>
    <name evidence="6" type="ORF">ACFSE6_12195</name>
</gene>
<dbReference type="InterPro" id="IPR009057">
    <property type="entry name" value="Homeodomain-like_sf"/>
</dbReference>
<dbReference type="PROSITE" id="PS50977">
    <property type="entry name" value="HTH_TETR_2"/>
    <property type="match status" value="1"/>
</dbReference>
<dbReference type="PANTHER" id="PTHR30055">
    <property type="entry name" value="HTH-TYPE TRANSCRIPTIONAL REGULATOR RUTR"/>
    <property type="match status" value="1"/>
</dbReference>
<dbReference type="InterPro" id="IPR001647">
    <property type="entry name" value="HTH_TetR"/>
</dbReference>
<reference evidence="7" key="1">
    <citation type="journal article" date="2019" name="Int. J. Syst. Evol. Microbiol.">
        <title>The Global Catalogue of Microorganisms (GCM) 10K type strain sequencing project: providing services to taxonomists for standard genome sequencing and annotation.</title>
        <authorList>
            <consortium name="The Broad Institute Genomics Platform"/>
            <consortium name="The Broad Institute Genome Sequencing Center for Infectious Disease"/>
            <person name="Wu L."/>
            <person name="Ma J."/>
        </authorList>
    </citation>
    <scope>NUCLEOTIDE SEQUENCE [LARGE SCALE GENOMIC DNA]</scope>
    <source>
        <strain evidence="7">JCM 17130</strain>
    </source>
</reference>
<dbReference type="InterPro" id="IPR036271">
    <property type="entry name" value="Tet_transcr_reg_TetR-rel_C_sf"/>
</dbReference>